<name>A0A931F8W4_9ENTE</name>
<protein>
    <submittedName>
        <fullName evidence="1">Uncharacterized protein</fullName>
    </submittedName>
</protein>
<accession>A0A931F8W4</accession>
<gene>
    <name evidence="1" type="ORF">IC227_00025</name>
</gene>
<dbReference type="AlphaFoldDB" id="A0A931F8W4"/>
<dbReference type="Proteomes" id="UP000637757">
    <property type="component" value="Unassembled WGS sequence"/>
</dbReference>
<evidence type="ECO:0000313" key="2">
    <source>
        <dbReference type="Proteomes" id="UP000637757"/>
    </source>
</evidence>
<organism evidence="1 2">
    <name type="scientific">Enterococcus lacertideformus</name>
    <dbReference type="NCBI Taxonomy" id="2771493"/>
    <lineage>
        <taxon>Bacteria</taxon>
        <taxon>Bacillati</taxon>
        <taxon>Bacillota</taxon>
        <taxon>Bacilli</taxon>
        <taxon>Lactobacillales</taxon>
        <taxon>Enterococcaceae</taxon>
        <taxon>Enterococcus</taxon>
    </lineage>
</organism>
<reference evidence="1" key="1">
    <citation type="submission" date="2020-09" db="EMBL/GenBank/DDBJ databases">
        <title>Genomic insights into the novelty and pathogenicity of a unique biofilm-forming Enterococcus sp. bacteria (Enterococcus lacertideformus) identified in reptiles.</title>
        <authorList>
            <person name="Agius J.E."/>
            <person name="Phalen D.N."/>
            <person name="Rose K."/>
            <person name="Eden J.-S."/>
        </authorList>
    </citation>
    <scope>NUCLEOTIDE SEQUENCE</scope>
    <source>
        <strain evidence="1">PHRS 0518</strain>
    </source>
</reference>
<dbReference type="EMBL" id="JADAKE010000001">
    <property type="protein sequence ID" value="MBF8807075.1"/>
    <property type="molecule type" value="Genomic_DNA"/>
</dbReference>
<comment type="caution">
    <text evidence="1">The sequence shown here is derived from an EMBL/GenBank/DDBJ whole genome shotgun (WGS) entry which is preliminary data.</text>
</comment>
<proteinExistence type="predicted"/>
<sequence>MSGDTIKGIPDSHQINPEAGYFDLNKKMLKKIKKRRIELSIKATNGHADMMSGGMICTLF</sequence>
<evidence type="ECO:0000313" key="1">
    <source>
        <dbReference type="EMBL" id="MBF8807075.1"/>
    </source>
</evidence>
<keyword evidence="2" id="KW-1185">Reference proteome</keyword>